<evidence type="ECO:0000313" key="9">
    <source>
        <dbReference type="Proteomes" id="UP001178507"/>
    </source>
</evidence>
<sequence length="440" mass="46777">MAAECIGAKEDAHEADDAPEDEFEVTLESLLAAAPGFAQRVTLALCLSNASDAVETLSLGFALPFLSWDWQGLVAASVFLGMLAGGCLAGYLTETYGPKRLLVQMLYLEAVAALATSGVGGPWQLAGGRFVSGLAIGAAVPPIFGLAEELLFPRQRRLRSLSLIASSFIFGSLLVSLLAWLCLANNLGWRVFYACTGVVPMLNAALVSSWVPESPSFLQRQGRRAELVLELRRLAPNGAFDVAGMAGGAFKVAQEANHLPSEEVPGLKPLLQWPLRPVALRLGTICFSIAFAWYGLSTWLLKLFEEVGLEHRYLAAVAYALSGVPGCVASVLLLRCLQPWRLLAFWLLCTSLSCLSISLIESGAQGPLLAAACVCFFNSVSTGVFNVLTTVWGAPFSPSLRPFALGALSVALRVGSICAQFVDSALLSSHKVPEMTLLPA</sequence>
<feature type="transmembrane region" description="Helical" evidence="6">
    <location>
        <begin position="163"/>
        <end position="181"/>
    </location>
</feature>
<keyword evidence="2" id="KW-0813">Transport</keyword>
<feature type="transmembrane region" description="Helical" evidence="6">
    <location>
        <begin position="73"/>
        <end position="93"/>
    </location>
</feature>
<evidence type="ECO:0000259" key="7">
    <source>
        <dbReference type="PROSITE" id="PS50850"/>
    </source>
</evidence>
<protein>
    <recommendedName>
        <fullName evidence="7">Major facilitator superfamily (MFS) profile domain-containing protein</fullName>
    </recommendedName>
</protein>
<dbReference type="PANTHER" id="PTHR23511">
    <property type="entry name" value="SYNAPTIC VESICLE GLYCOPROTEIN 2"/>
    <property type="match status" value="1"/>
</dbReference>
<dbReference type="PROSITE" id="PS50850">
    <property type="entry name" value="MFS"/>
    <property type="match status" value="1"/>
</dbReference>
<evidence type="ECO:0000256" key="5">
    <source>
        <dbReference type="ARBA" id="ARBA00023136"/>
    </source>
</evidence>
<reference evidence="8" key="1">
    <citation type="submission" date="2023-08" db="EMBL/GenBank/DDBJ databases">
        <authorList>
            <person name="Chen Y."/>
            <person name="Shah S."/>
            <person name="Dougan E. K."/>
            <person name="Thang M."/>
            <person name="Chan C."/>
        </authorList>
    </citation>
    <scope>NUCLEOTIDE SEQUENCE</scope>
</reference>
<keyword evidence="4 6" id="KW-1133">Transmembrane helix</keyword>
<dbReference type="Pfam" id="PF07690">
    <property type="entry name" value="MFS_1"/>
    <property type="match status" value="1"/>
</dbReference>
<keyword evidence="3 6" id="KW-0812">Transmembrane</keyword>
<evidence type="ECO:0000256" key="3">
    <source>
        <dbReference type="ARBA" id="ARBA00022692"/>
    </source>
</evidence>
<dbReference type="InterPro" id="IPR020846">
    <property type="entry name" value="MFS_dom"/>
</dbReference>
<comment type="caution">
    <text evidence="8">The sequence shown here is derived from an EMBL/GenBank/DDBJ whole genome shotgun (WGS) entry which is preliminary data.</text>
</comment>
<keyword evidence="9" id="KW-1185">Reference proteome</keyword>
<feature type="transmembrane region" description="Helical" evidence="6">
    <location>
        <begin position="278"/>
        <end position="301"/>
    </location>
</feature>
<feature type="transmembrane region" description="Helical" evidence="6">
    <location>
        <begin position="105"/>
        <end position="124"/>
    </location>
</feature>
<dbReference type="PANTHER" id="PTHR23511:SF34">
    <property type="entry name" value="SYNAPTIC VESICLE GLYCOPROTEIN 2"/>
    <property type="match status" value="1"/>
</dbReference>
<evidence type="ECO:0000313" key="8">
    <source>
        <dbReference type="EMBL" id="CAJ1375203.1"/>
    </source>
</evidence>
<organism evidence="8 9">
    <name type="scientific">Effrenium voratum</name>
    <dbReference type="NCBI Taxonomy" id="2562239"/>
    <lineage>
        <taxon>Eukaryota</taxon>
        <taxon>Sar</taxon>
        <taxon>Alveolata</taxon>
        <taxon>Dinophyceae</taxon>
        <taxon>Suessiales</taxon>
        <taxon>Symbiodiniaceae</taxon>
        <taxon>Effrenium</taxon>
    </lineage>
</organism>
<dbReference type="GO" id="GO:0016020">
    <property type="term" value="C:membrane"/>
    <property type="evidence" value="ECO:0007669"/>
    <property type="project" value="UniProtKB-SubCell"/>
</dbReference>
<dbReference type="EMBL" id="CAUJNA010000306">
    <property type="protein sequence ID" value="CAJ1375203.1"/>
    <property type="molecule type" value="Genomic_DNA"/>
</dbReference>
<keyword evidence="5 6" id="KW-0472">Membrane</keyword>
<dbReference type="Proteomes" id="UP001178507">
    <property type="component" value="Unassembled WGS sequence"/>
</dbReference>
<feature type="domain" description="Major facilitator superfamily (MFS) profile" evidence="7">
    <location>
        <begin position="28"/>
        <end position="440"/>
    </location>
</feature>
<comment type="subcellular location">
    <subcellularLocation>
        <location evidence="1">Membrane</location>
        <topology evidence="1">Multi-pass membrane protein</topology>
    </subcellularLocation>
</comment>
<evidence type="ECO:0000256" key="4">
    <source>
        <dbReference type="ARBA" id="ARBA00022989"/>
    </source>
</evidence>
<dbReference type="GO" id="GO:0022857">
    <property type="term" value="F:transmembrane transporter activity"/>
    <property type="evidence" value="ECO:0007669"/>
    <property type="project" value="InterPro"/>
</dbReference>
<gene>
    <name evidence="8" type="ORF">EVOR1521_LOCUS4533</name>
</gene>
<feature type="transmembrane region" description="Helical" evidence="6">
    <location>
        <begin position="366"/>
        <end position="391"/>
    </location>
</feature>
<evidence type="ECO:0000256" key="1">
    <source>
        <dbReference type="ARBA" id="ARBA00004141"/>
    </source>
</evidence>
<feature type="transmembrane region" description="Helical" evidence="6">
    <location>
        <begin position="130"/>
        <end position="151"/>
    </location>
</feature>
<feature type="non-terminal residue" evidence="8">
    <location>
        <position position="1"/>
    </location>
</feature>
<dbReference type="Gene3D" id="1.20.1250.20">
    <property type="entry name" value="MFS general substrate transporter like domains"/>
    <property type="match status" value="1"/>
</dbReference>
<accession>A0AA36HTR7</accession>
<dbReference type="InterPro" id="IPR036259">
    <property type="entry name" value="MFS_trans_sf"/>
</dbReference>
<evidence type="ECO:0000256" key="2">
    <source>
        <dbReference type="ARBA" id="ARBA00022448"/>
    </source>
</evidence>
<dbReference type="InterPro" id="IPR011701">
    <property type="entry name" value="MFS"/>
</dbReference>
<proteinExistence type="predicted"/>
<name>A0AA36HTR7_9DINO</name>
<feature type="transmembrane region" description="Helical" evidence="6">
    <location>
        <begin position="341"/>
        <end position="360"/>
    </location>
</feature>
<feature type="transmembrane region" description="Helical" evidence="6">
    <location>
        <begin position="313"/>
        <end position="334"/>
    </location>
</feature>
<dbReference type="AlphaFoldDB" id="A0AA36HTR7"/>
<dbReference type="SUPFAM" id="SSF103473">
    <property type="entry name" value="MFS general substrate transporter"/>
    <property type="match status" value="1"/>
</dbReference>
<feature type="transmembrane region" description="Helical" evidence="6">
    <location>
        <begin position="187"/>
        <end position="211"/>
    </location>
</feature>
<evidence type="ECO:0000256" key="6">
    <source>
        <dbReference type="SAM" id="Phobius"/>
    </source>
</evidence>